<feature type="signal peptide" evidence="1">
    <location>
        <begin position="1"/>
        <end position="19"/>
    </location>
</feature>
<reference evidence="2" key="1">
    <citation type="submission" date="2023-03" db="EMBL/GenBank/DDBJ databases">
        <title>Massive genome expansion in bonnet fungi (Mycena s.s.) driven by repeated elements and novel gene families across ecological guilds.</title>
        <authorList>
            <consortium name="Lawrence Berkeley National Laboratory"/>
            <person name="Harder C.B."/>
            <person name="Miyauchi S."/>
            <person name="Viragh M."/>
            <person name="Kuo A."/>
            <person name="Thoen E."/>
            <person name="Andreopoulos B."/>
            <person name="Lu D."/>
            <person name="Skrede I."/>
            <person name="Drula E."/>
            <person name="Henrissat B."/>
            <person name="Morin E."/>
            <person name="Kohler A."/>
            <person name="Barry K."/>
            <person name="LaButti K."/>
            <person name="Morin E."/>
            <person name="Salamov A."/>
            <person name="Lipzen A."/>
            <person name="Mereny Z."/>
            <person name="Hegedus B."/>
            <person name="Baldrian P."/>
            <person name="Stursova M."/>
            <person name="Weitz H."/>
            <person name="Taylor A."/>
            <person name="Grigoriev I.V."/>
            <person name="Nagy L.G."/>
            <person name="Martin F."/>
            <person name="Kauserud H."/>
        </authorList>
    </citation>
    <scope>NUCLEOTIDE SEQUENCE</scope>
    <source>
        <strain evidence="2">9144</strain>
    </source>
</reference>
<proteinExistence type="predicted"/>
<accession>A0AAD6VG46</accession>
<protein>
    <submittedName>
        <fullName evidence="2">Uncharacterized protein</fullName>
    </submittedName>
</protein>
<sequence>MVTFAFAFLAVFLAGLASAQSFPVDVHPNATMLGTDPGSNWTVAYDSNFKELERYYTPGGVDNSISVSELAEAAGKCRQLTETELKSLPAWGAMQSYANKNFGTGSYNLYFGDAGNQGGNTVAWMCVEDDIVQLQSTGNAQCTTNTLHTEGTLVGASGSVTISATSGSTSTASYTVTKQSTLGISYTATIEVGVPDVVGASGSWTASASFTNEESHSFSTEIKNEVQQSVTLKAPDGSTCVLDFDTKTCHEPVKGSVTFSATGWLTFGYNDPTNGHYYWYLSIDNFASDGIASSSEFTGSINANSKSHYAGKCTK</sequence>
<dbReference type="Gene3D" id="2.170.15.10">
    <property type="entry name" value="Proaerolysin, chain A, domain 3"/>
    <property type="match status" value="1"/>
</dbReference>
<dbReference type="Proteomes" id="UP001219525">
    <property type="component" value="Unassembled WGS sequence"/>
</dbReference>
<evidence type="ECO:0000313" key="2">
    <source>
        <dbReference type="EMBL" id="KAJ7208687.1"/>
    </source>
</evidence>
<keyword evidence="3" id="KW-1185">Reference proteome</keyword>
<evidence type="ECO:0000256" key="1">
    <source>
        <dbReference type="SAM" id="SignalP"/>
    </source>
</evidence>
<dbReference type="SUPFAM" id="SSF56973">
    <property type="entry name" value="Aerolisin/ETX pore-forming domain"/>
    <property type="match status" value="1"/>
</dbReference>
<keyword evidence="1" id="KW-0732">Signal</keyword>
<evidence type="ECO:0000313" key="3">
    <source>
        <dbReference type="Proteomes" id="UP001219525"/>
    </source>
</evidence>
<gene>
    <name evidence="2" type="ORF">GGX14DRAFT_566896</name>
</gene>
<dbReference type="AlphaFoldDB" id="A0AAD6VG46"/>
<organism evidence="2 3">
    <name type="scientific">Mycena pura</name>
    <dbReference type="NCBI Taxonomy" id="153505"/>
    <lineage>
        <taxon>Eukaryota</taxon>
        <taxon>Fungi</taxon>
        <taxon>Dikarya</taxon>
        <taxon>Basidiomycota</taxon>
        <taxon>Agaricomycotina</taxon>
        <taxon>Agaricomycetes</taxon>
        <taxon>Agaricomycetidae</taxon>
        <taxon>Agaricales</taxon>
        <taxon>Marasmiineae</taxon>
        <taxon>Mycenaceae</taxon>
        <taxon>Mycena</taxon>
    </lineage>
</organism>
<dbReference type="EMBL" id="JARJCW010000033">
    <property type="protein sequence ID" value="KAJ7208687.1"/>
    <property type="molecule type" value="Genomic_DNA"/>
</dbReference>
<feature type="chain" id="PRO_5041901387" evidence="1">
    <location>
        <begin position="20"/>
        <end position="315"/>
    </location>
</feature>
<name>A0AAD6VG46_9AGAR</name>
<comment type="caution">
    <text evidence="2">The sequence shown here is derived from an EMBL/GenBank/DDBJ whole genome shotgun (WGS) entry which is preliminary data.</text>
</comment>